<keyword evidence="4" id="KW-1185">Reference proteome</keyword>
<dbReference type="Proteomes" id="UP001207736">
    <property type="component" value="Unassembled WGS sequence"/>
</dbReference>
<protein>
    <submittedName>
        <fullName evidence="1">Uncharacterized protein</fullName>
    </submittedName>
</protein>
<name>A0AAV5AZ46_9FLAO</name>
<gene>
    <name evidence="1" type="ORF">RCZ15_10960</name>
    <name evidence="2" type="ORF">RCZ16_13700</name>
</gene>
<evidence type="ECO:0000313" key="1">
    <source>
        <dbReference type="EMBL" id="GJM50122.1"/>
    </source>
</evidence>
<dbReference type="AlphaFoldDB" id="A0AAV5AZ46"/>
<dbReference type="EMBL" id="BQKB01000025">
    <property type="protein sequence ID" value="GJM53053.1"/>
    <property type="molecule type" value="Genomic_DNA"/>
</dbReference>
<organism evidence="1 3">
    <name type="scientific">Capnocytophaga catalasegens</name>
    <dbReference type="NCBI Taxonomy" id="1004260"/>
    <lineage>
        <taxon>Bacteria</taxon>
        <taxon>Pseudomonadati</taxon>
        <taxon>Bacteroidota</taxon>
        <taxon>Flavobacteriia</taxon>
        <taxon>Flavobacteriales</taxon>
        <taxon>Flavobacteriaceae</taxon>
        <taxon>Capnocytophaga</taxon>
    </lineage>
</organism>
<comment type="caution">
    <text evidence="1">The sequence shown here is derived from an EMBL/GenBank/DDBJ whole genome shotgun (WGS) entry which is preliminary data.</text>
</comment>
<accession>A0AAV5AZ46</accession>
<sequence length="60" mass="7191">MKKILLSIVVATFSYSLLGQEYLPWKLSDEERKENAYIFHVEEMKTHVFLMMENVIHVFI</sequence>
<dbReference type="Proteomes" id="UP001208692">
    <property type="component" value="Unassembled WGS sequence"/>
</dbReference>
<evidence type="ECO:0000313" key="2">
    <source>
        <dbReference type="EMBL" id="GJM53053.1"/>
    </source>
</evidence>
<dbReference type="RefSeq" id="WP_264846757.1">
    <property type="nucleotide sequence ID" value="NZ_BPMA01000028.1"/>
</dbReference>
<evidence type="ECO:0000313" key="4">
    <source>
        <dbReference type="Proteomes" id="UP001208692"/>
    </source>
</evidence>
<dbReference type="EMBL" id="BQKA01000021">
    <property type="protein sequence ID" value="GJM50122.1"/>
    <property type="molecule type" value="Genomic_DNA"/>
</dbReference>
<reference evidence="1 4" key="1">
    <citation type="submission" date="2021-11" db="EMBL/GenBank/DDBJ databases">
        <title>Draft genome sequence of Capnocytophaga sp. strain KC07075 isolated from cat oral cavity.</title>
        <authorList>
            <person name="Suzuki M."/>
            <person name="Imaoka K."/>
            <person name="Kimura M."/>
            <person name="Morikawa S."/>
            <person name="Maeda K."/>
        </authorList>
    </citation>
    <scope>NUCLEOTIDE SEQUENCE</scope>
    <source>
        <strain evidence="1">KC07075</strain>
        <strain evidence="2 4">KC07079</strain>
    </source>
</reference>
<evidence type="ECO:0000313" key="3">
    <source>
        <dbReference type="Proteomes" id="UP001207736"/>
    </source>
</evidence>
<proteinExistence type="predicted"/>